<keyword evidence="3" id="KW-1185">Reference proteome</keyword>
<organism evidence="1">
    <name type="scientific">Cyberlindnera fabianii</name>
    <name type="common">Yeast</name>
    <name type="synonym">Hansenula fabianii</name>
    <dbReference type="NCBI Taxonomy" id="36022"/>
    <lineage>
        <taxon>Eukaryota</taxon>
        <taxon>Fungi</taxon>
        <taxon>Dikarya</taxon>
        <taxon>Ascomycota</taxon>
        <taxon>Saccharomycotina</taxon>
        <taxon>Saccharomycetes</taxon>
        <taxon>Phaffomycetales</taxon>
        <taxon>Phaffomycetaceae</taxon>
        <taxon>Cyberlindnera</taxon>
    </lineage>
</organism>
<reference evidence="2" key="3">
    <citation type="submission" date="2017-01" db="EMBL/GenBank/DDBJ databases">
        <authorList>
            <person name="Mah S.A."/>
            <person name="Swanson W.J."/>
            <person name="Moy G.W."/>
            <person name="Vacquier V.D."/>
        </authorList>
    </citation>
    <scope>NUCLEOTIDE SEQUENCE [LARGE SCALE GENOMIC DNA]</scope>
    <source>
        <strain evidence="2">65</strain>
    </source>
</reference>
<reference evidence="1" key="1">
    <citation type="journal article" date="2014" name="Genome Announc.">
        <title>Genome sequence of the yeast Cyberlindnera fabianii (Hansenula fabianii).</title>
        <authorList>
            <person name="Freel K.C."/>
            <person name="Sarilar V."/>
            <person name="Neuveglise C."/>
            <person name="Devillers H."/>
            <person name="Friedrich A."/>
            <person name="Schacherer J."/>
        </authorList>
    </citation>
    <scope>NUCLEOTIDE SEQUENCE</scope>
    <source>
        <strain evidence="1">YJS4271</strain>
    </source>
</reference>
<proteinExistence type="predicted"/>
<sequence length="188" mass="21877">MRYVYDYEMYSPLNSPFHSDGLGMNYATDYPGSTQTAKFEKKLVLHYIINHSFNLLFEGYAEKLQLEINEKTQVELIQFTVALFKRLELSLQNFQKLLLLLNRYFTKLGSEKLQLSVKQVVLGLLVQIVGITSTNWHSVTGLPLNSVHALVRYIDADLDEEDYDFSNEELEMINDKMKSLIYSRFDVI</sequence>
<reference evidence="3" key="2">
    <citation type="journal article" date="2017" name="Genome Announc.">
        <title>Genome sequences of Cyberlindnera fabianii 65, Pichia kudriavzevii 129, and Saccharomyces cerevisiae 131 isolated from fermented masau fruits in Zimbabwe.</title>
        <authorList>
            <person name="van Rijswijck I.M.H."/>
            <person name="Derks M.F.L."/>
            <person name="Abee T."/>
            <person name="de Ridder D."/>
            <person name="Smid E.J."/>
        </authorList>
    </citation>
    <scope>NUCLEOTIDE SEQUENCE [LARGE SCALE GENOMIC DNA]</scope>
    <source>
        <strain evidence="3">65</strain>
    </source>
</reference>
<dbReference type="EMBL" id="LK052908">
    <property type="protein sequence ID" value="CDR46387.1"/>
    <property type="molecule type" value="Genomic_DNA"/>
</dbReference>
<gene>
    <name evidence="2" type="ORF">BON22_4303</name>
    <name evidence="1" type="ORF">CYFA0S_23e00474g</name>
</gene>
<dbReference type="EMBL" id="MPUK01000009">
    <property type="protein sequence ID" value="ONH65973.1"/>
    <property type="molecule type" value="Genomic_DNA"/>
</dbReference>
<evidence type="ECO:0000313" key="2">
    <source>
        <dbReference type="EMBL" id="ONH65973.1"/>
    </source>
</evidence>
<name>A0A061BHC7_CYBFA</name>
<dbReference type="OMA" id="MISVHEM"/>
<protein>
    <submittedName>
        <fullName evidence="1">CYFA0S23e00474g1_1</fullName>
    </submittedName>
</protein>
<dbReference type="AlphaFoldDB" id="A0A061BHC7"/>
<accession>A0A061BHC7</accession>
<dbReference type="Proteomes" id="UP000189513">
    <property type="component" value="Unassembled WGS sequence"/>
</dbReference>
<evidence type="ECO:0000313" key="3">
    <source>
        <dbReference type="Proteomes" id="UP000189513"/>
    </source>
</evidence>
<dbReference type="OrthoDB" id="10572107at2759"/>
<evidence type="ECO:0000313" key="1">
    <source>
        <dbReference type="EMBL" id="CDR46387.1"/>
    </source>
</evidence>
<dbReference type="VEuPathDB" id="FungiDB:BON22_4303"/>